<reference evidence="2 4" key="1">
    <citation type="journal article" date="2020" name="Stud. Mycol.">
        <title>101 Dothideomycetes genomes: a test case for predicting lifestyles and emergence of pathogens.</title>
        <authorList>
            <person name="Haridas S."/>
            <person name="Albert R."/>
            <person name="Binder M."/>
            <person name="Bloem J."/>
            <person name="Labutti K."/>
            <person name="Salamov A."/>
            <person name="Andreopoulos B."/>
            <person name="Baker S."/>
            <person name="Barry K."/>
            <person name="Bills G."/>
            <person name="Bluhm B."/>
            <person name="Cannon C."/>
            <person name="Castanera R."/>
            <person name="Culley D."/>
            <person name="Daum C."/>
            <person name="Ezra D."/>
            <person name="Gonzalez J."/>
            <person name="Henrissat B."/>
            <person name="Kuo A."/>
            <person name="Liang C."/>
            <person name="Lipzen A."/>
            <person name="Lutzoni F."/>
            <person name="Magnuson J."/>
            <person name="Mondo S."/>
            <person name="Nolan M."/>
            <person name="Ohm R."/>
            <person name="Pangilinan J."/>
            <person name="Park H.-J."/>
            <person name="Ramirez L."/>
            <person name="Alfaro M."/>
            <person name="Sun H."/>
            <person name="Tritt A."/>
            <person name="Yoshinaga Y."/>
            <person name="Zwiers L.-H."/>
            <person name="Turgeon B."/>
            <person name="Goodwin S."/>
            <person name="Spatafora J."/>
            <person name="Crous P."/>
            <person name="Grigoriev I."/>
        </authorList>
    </citation>
    <scope>NUCLEOTIDE SEQUENCE</scope>
    <source>
        <strain evidence="2 4">CBS 304.34</strain>
    </source>
</reference>
<reference evidence="4" key="3">
    <citation type="submission" date="2025-04" db="UniProtKB">
        <authorList>
            <consortium name="RefSeq"/>
        </authorList>
    </citation>
    <scope>IDENTIFICATION</scope>
    <source>
        <strain evidence="4">CBS 304.34</strain>
    </source>
</reference>
<dbReference type="RefSeq" id="XP_033569023.1">
    <property type="nucleotide sequence ID" value="XM_033728644.1"/>
</dbReference>
<gene>
    <name evidence="2 4" type="ORF">BDZ99DRAFT_577044</name>
</gene>
<dbReference type="AlphaFoldDB" id="A0A6A6Y082"/>
<evidence type="ECO:0000313" key="2">
    <source>
        <dbReference type="EMBL" id="KAF2802059.1"/>
    </source>
</evidence>
<evidence type="ECO:0000256" key="1">
    <source>
        <dbReference type="SAM" id="MobiDB-lite"/>
    </source>
</evidence>
<evidence type="ECO:0000313" key="3">
    <source>
        <dbReference type="Proteomes" id="UP000504636"/>
    </source>
</evidence>
<feature type="compositionally biased region" description="Basic and acidic residues" evidence="1">
    <location>
        <begin position="41"/>
        <end position="59"/>
    </location>
</feature>
<dbReference type="EMBL" id="MU003725">
    <property type="protein sequence ID" value="KAF2802059.1"/>
    <property type="molecule type" value="Genomic_DNA"/>
</dbReference>
<accession>A0A6A6Y082</accession>
<protein>
    <submittedName>
        <fullName evidence="2 4">Uncharacterized protein</fullName>
    </submittedName>
</protein>
<name>A0A6A6Y082_9PEZI</name>
<dbReference type="GeneID" id="54469537"/>
<evidence type="ECO:0000313" key="4">
    <source>
        <dbReference type="RefSeq" id="XP_033569023.1"/>
    </source>
</evidence>
<proteinExistence type="predicted"/>
<feature type="region of interest" description="Disordered" evidence="1">
    <location>
        <begin position="1"/>
        <end position="79"/>
    </location>
</feature>
<reference evidence="4" key="2">
    <citation type="submission" date="2020-04" db="EMBL/GenBank/DDBJ databases">
        <authorList>
            <consortium name="NCBI Genome Project"/>
        </authorList>
    </citation>
    <scope>NUCLEOTIDE SEQUENCE</scope>
    <source>
        <strain evidence="4">CBS 304.34</strain>
    </source>
</reference>
<organism evidence="2">
    <name type="scientific">Mytilinidion resinicola</name>
    <dbReference type="NCBI Taxonomy" id="574789"/>
    <lineage>
        <taxon>Eukaryota</taxon>
        <taxon>Fungi</taxon>
        <taxon>Dikarya</taxon>
        <taxon>Ascomycota</taxon>
        <taxon>Pezizomycotina</taxon>
        <taxon>Dothideomycetes</taxon>
        <taxon>Pleosporomycetidae</taxon>
        <taxon>Mytilinidiales</taxon>
        <taxon>Mytilinidiaceae</taxon>
        <taxon>Mytilinidion</taxon>
    </lineage>
</organism>
<sequence length="109" mass="12341">MASHRQDQPNAGDARPKTRNAEDLSTGASLVATVDSSLKSDAPKEKLPVHQVASEKKPGLEAPHTASFHRQLHSQSQRSDTNMPYSIVRWLLETPEEEYWGYQWTLWEV</sequence>
<dbReference type="Proteomes" id="UP000504636">
    <property type="component" value="Unplaced"/>
</dbReference>
<keyword evidence="3" id="KW-1185">Reference proteome</keyword>